<keyword evidence="3 15" id="KW-0597">Phosphoprotein</keyword>
<comment type="subunit">
    <text evidence="15">Can form hexamers. Interacts with E2 protein; this interaction increases E1 DNA binding specificity. Interacts with host DNA polymerase subunit POLA2. Interacts with host single stranded DNA-binding protein RPA1. Interacts with host TOP1; this interaction stimulates the enzymatic activity of TOP1.</text>
</comment>
<keyword evidence="15" id="KW-1017">Isopeptide bond</keyword>
<keyword evidence="11 15" id="KW-0413">Isomerase</keyword>
<sequence length="616" mass="70571">MGEQSRGTDNLLEGCSEWYVVTEAECENDLNDLEKLFDESDSDTDISELIDNDEVDQGNSLALFNEHVFQDSAKQLSYLKRKLISPCSKDAVLELSPRLESVSLSPQNRASKKRLFEDSGYEAEDSVEVKVVGENVKEQPATRDDTIPVAEKGTKQSHNGGSISELLLRSSNQKATALAKFKEHFGVGYNELIRNYKSDRTCCSNWVIVAFGVIDELFESSKLLLQPHCTFVQTICTSLGPTVVAMYLCEFKCTKNRDCLLKLMMELLQLEKYCFLADPPRLRSTMTALYFYKQSMSNVSTVFGAFPDWIAKQTLVNHQSEAEAFELSRMIQWALDNNMTEEGQIAYEYASIAHEDDNAAAWLKSNSQLKYLKDCTQMVRNYKRYEMKQMSMSEWIAKCCREVTEEGDWKEIARFLKYQEINMIAFLTAMRSMLKCIPKRQCLVFVGPPDTGKSLLSFSLIRFLQGRVISFVNSRSQFWLSPLAECKIALLDDATDACWQYFDVNMRTAIDGNPFCIDFKHKTPMQMKLPPLIITSNQDISTDEQYKYLKSRVTIFKFNRTMPLDAFKNPVYKFTDAMWKSFFVKLEKQLDLSLDSEDGEADRAIRVNTRETATNI</sequence>
<evidence type="ECO:0000256" key="6">
    <source>
        <dbReference type="ARBA" id="ARBA00022741"/>
    </source>
</evidence>
<feature type="domain" description="SF3 helicase" evidence="17">
    <location>
        <begin position="421"/>
        <end position="571"/>
    </location>
</feature>
<evidence type="ECO:0000256" key="13">
    <source>
        <dbReference type="ARBA" id="ARBA00048988"/>
    </source>
</evidence>
<evidence type="ECO:0000256" key="10">
    <source>
        <dbReference type="ARBA" id="ARBA00023125"/>
    </source>
</evidence>
<dbReference type="InterPro" id="IPR001177">
    <property type="entry name" value="PPV_DNA_helicase_E1_C"/>
</dbReference>
<dbReference type="GO" id="GO:0005524">
    <property type="term" value="F:ATP binding"/>
    <property type="evidence" value="ECO:0007669"/>
    <property type="project" value="UniProtKB-UniRule"/>
</dbReference>
<organism evidence="18">
    <name type="scientific">Human papillomavirus</name>
    <dbReference type="NCBI Taxonomy" id="10566"/>
    <lineage>
        <taxon>Viruses</taxon>
        <taxon>Monodnaviria</taxon>
        <taxon>Shotokuvirae</taxon>
        <taxon>Cossaviricota</taxon>
        <taxon>Papovaviricetes</taxon>
        <taxon>Zurhausenvirales</taxon>
        <taxon>Papillomaviridae</taxon>
    </lineage>
</organism>
<keyword evidence="9 15" id="KW-0067">ATP-binding</keyword>
<dbReference type="Gene3D" id="1.10.10.510">
    <property type="entry name" value="Zinc finger, large T-antigen D1 domain"/>
    <property type="match status" value="1"/>
</dbReference>
<dbReference type="Pfam" id="PF00524">
    <property type="entry name" value="PPV_E1_N"/>
    <property type="match status" value="1"/>
</dbReference>
<dbReference type="SUPFAM" id="SSF52540">
    <property type="entry name" value="P-loop containing nucleoside triphosphate hydrolases"/>
    <property type="match status" value="1"/>
</dbReference>
<dbReference type="InterPro" id="IPR037102">
    <property type="entry name" value="Znf_lg_T-Ag_D1_dom_sf"/>
</dbReference>
<dbReference type="GO" id="GO:0043138">
    <property type="term" value="F:3'-5' DNA helicase activity"/>
    <property type="evidence" value="ECO:0007669"/>
    <property type="project" value="UniProtKB-UniRule"/>
</dbReference>
<comment type="PTM">
    <text evidence="15">Phosphorylated.</text>
</comment>
<keyword evidence="5 15" id="KW-0235">DNA replication</keyword>
<keyword evidence="4 15" id="KW-1048">Host nucleus</keyword>
<evidence type="ECO:0000256" key="8">
    <source>
        <dbReference type="ARBA" id="ARBA00022806"/>
    </source>
</evidence>
<dbReference type="Gene3D" id="3.40.50.300">
    <property type="entry name" value="P-loop containing nucleotide triphosphate hydrolases"/>
    <property type="match status" value="1"/>
</dbReference>
<evidence type="ECO:0000256" key="4">
    <source>
        <dbReference type="ARBA" id="ARBA00022562"/>
    </source>
</evidence>
<feature type="modified residue" description="Phosphoserine; by host" evidence="15">
    <location>
        <position position="85"/>
    </location>
</feature>
<evidence type="ECO:0000256" key="11">
    <source>
        <dbReference type="ARBA" id="ARBA00023235"/>
    </source>
</evidence>
<protein>
    <recommendedName>
        <fullName evidence="15 16">Replication protein E1</fullName>
        <ecNumber evidence="15 16">5.6.2.4</ecNumber>
    </recommendedName>
    <alternativeName>
        <fullName evidence="15">ATP-dependent helicase E1</fullName>
    </alternativeName>
    <alternativeName>
        <fullName evidence="15">DNA 3'-5' helicase E1</fullName>
    </alternativeName>
</protein>
<dbReference type="EMBL" id="MH777353">
    <property type="protein sequence ID" value="AYA94555.1"/>
    <property type="molecule type" value="Genomic_DNA"/>
</dbReference>
<feature type="region of interest" description="DNA-binding region" evidence="15">
    <location>
        <begin position="156"/>
        <end position="322"/>
    </location>
</feature>
<feature type="cross-link" description="Glycyl lysine isopeptide (Lys-Gly) (interchain with G-Cter in SUMO)" evidence="15">
    <location>
        <position position="528"/>
    </location>
</feature>
<dbReference type="InterPro" id="IPR016393">
    <property type="entry name" value="Rep_E1_papillomaV"/>
</dbReference>
<evidence type="ECO:0000313" key="18">
    <source>
        <dbReference type="EMBL" id="AYA94555.1"/>
    </source>
</evidence>
<dbReference type="PIRSF" id="PIRSF003383">
    <property type="entry name" value="Rep_E1_papillomaV"/>
    <property type="match status" value="1"/>
</dbReference>
<comment type="PTM">
    <text evidence="15">Sumoylated.</text>
</comment>
<comment type="subcellular location">
    <subcellularLocation>
        <location evidence="1 15">Host nucleus</location>
    </subcellularLocation>
</comment>
<keyword evidence="10 15" id="KW-0238">DNA-binding</keyword>
<dbReference type="InterPro" id="IPR046935">
    <property type="entry name" value="PPV_E1_DBD_sf"/>
</dbReference>
<evidence type="ECO:0000259" key="17">
    <source>
        <dbReference type="PROSITE" id="PS51206"/>
    </source>
</evidence>
<comment type="catalytic activity">
    <reaction evidence="12 15">
        <text>Couples ATP hydrolysis with the unwinding of duplex DNA by translocating in the 3'-5' direction.</text>
        <dbReference type="EC" id="5.6.2.4"/>
    </reaction>
</comment>
<comment type="function">
    <text evidence="16">ATP-dependent DNA helicase required for initiation of viral DNA replication. It forms a complex with the viral E2 protein. The E1-E2 complex binds to the replication origin which contains binding sites for both proteins.</text>
</comment>
<keyword evidence="15" id="KW-0832">Ubl conjugation</keyword>
<comment type="caution">
    <text evidence="15">Lacks conserved residue(s) required for the propagation of feature annotation.</text>
</comment>
<dbReference type="HAMAP" id="MF_04000">
    <property type="entry name" value="PPV_E1"/>
    <property type="match status" value="1"/>
</dbReference>
<reference evidence="18" key="1">
    <citation type="journal article" date="2018" name="Nat. Med.">
        <title>Expanded skin virome in DOCK8-deficient patients.</title>
        <authorList>
            <consortium name="NISC Comparative Sequencing Program"/>
            <person name="Tirosh O."/>
            <person name="Conlan S."/>
            <person name="Deming C."/>
            <person name="Lee-Lin S.Q."/>
            <person name="Huang X."/>
            <person name="Su H.C."/>
            <person name="Freeman A.F."/>
            <person name="Segre J.A."/>
            <person name="Kong H.H."/>
        </authorList>
    </citation>
    <scope>NUCLEOTIDE SEQUENCE</scope>
    <source>
        <strain evidence="18">HPV-mSK_214</strain>
    </source>
</reference>
<accession>A0A385PKV2</accession>
<keyword evidence="2 15" id="KW-0244">Early protein</keyword>
<name>A0A385PKV2_9PAPI</name>
<dbReference type="EC" id="5.6.2.4" evidence="15 16"/>
<dbReference type="GO" id="GO:0003677">
    <property type="term" value="F:DNA binding"/>
    <property type="evidence" value="ECO:0007669"/>
    <property type="project" value="UniProtKB-UniRule"/>
</dbReference>
<dbReference type="GO" id="GO:0016887">
    <property type="term" value="F:ATP hydrolysis activity"/>
    <property type="evidence" value="ECO:0007669"/>
    <property type="project" value="RHEA"/>
</dbReference>
<evidence type="ECO:0000256" key="9">
    <source>
        <dbReference type="ARBA" id="ARBA00022840"/>
    </source>
</evidence>
<dbReference type="Pfam" id="PF00519">
    <property type="entry name" value="PPV_E1_C"/>
    <property type="match status" value="1"/>
</dbReference>
<gene>
    <name evidence="15" type="primary">E1</name>
</gene>
<feature type="binding site" evidence="15">
    <location>
        <begin position="447"/>
        <end position="454"/>
    </location>
    <ligand>
        <name>ATP</name>
        <dbReference type="ChEBI" id="CHEBI:30616"/>
    </ligand>
</feature>
<keyword evidence="8 15" id="KW-0347">Helicase</keyword>
<dbReference type="Pfam" id="PF20450">
    <property type="entry name" value="PPV_E1_DBD"/>
    <property type="match status" value="1"/>
</dbReference>
<evidence type="ECO:0000256" key="2">
    <source>
        <dbReference type="ARBA" id="ARBA00022518"/>
    </source>
</evidence>
<dbReference type="InterPro" id="IPR046832">
    <property type="entry name" value="PPV_E1_DBD"/>
</dbReference>
<proteinExistence type="inferred from homology"/>
<evidence type="ECO:0000256" key="5">
    <source>
        <dbReference type="ARBA" id="ARBA00022705"/>
    </source>
</evidence>
<comment type="function">
    <text evidence="14 15">ATP-dependent DNA 3'-5' helicase required for initiation of viral DNA replication. It forms a complex with the viral E2 protein. The E1-E2 complex binds to the replication origin which contains binding sites for both proteins. During the initial step, a dimer of E1 interacts with a dimer of protein E2 leading to a complex that binds the viral origin of replication with high specificity. Then, a second dimer of E1 displaces the E2 dimer in an ATP-dependent manner to form the E1 tetramer. Following this, two E1 monomers are added to each half of the site, which results in the formation of two E1 trimers on the viral ori. Subsequently, two hexamers will be created. The double hexamer acts as a bi-directional helicase machinery and unwinds the viral DNA and then recruits the host DNA polymerase to start replication.</text>
</comment>
<dbReference type="SUPFAM" id="SSF55464">
    <property type="entry name" value="Origin of replication-binding domain, RBD-like"/>
    <property type="match status" value="1"/>
</dbReference>
<dbReference type="InterPro" id="IPR014000">
    <property type="entry name" value="PPV_DNA_helicase_E1_N"/>
</dbReference>
<evidence type="ECO:0000256" key="15">
    <source>
        <dbReference type="HAMAP-Rule" id="MF_04000"/>
    </source>
</evidence>
<dbReference type="InterPro" id="IPR027417">
    <property type="entry name" value="P-loop_NTPase"/>
</dbReference>
<feature type="modified residue" description="Phosphoserine; by host" evidence="15">
    <location>
        <position position="96"/>
    </location>
</feature>
<evidence type="ECO:0000256" key="12">
    <source>
        <dbReference type="ARBA" id="ARBA00034617"/>
    </source>
</evidence>
<evidence type="ECO:0000256" key="14">
    <source>
        <dbReference type="ARBA" id="ARBA00093297"/>
    </source>
</evidence>
<evidence type="ECO:0000256" key="3">
    <source>
        <dbReference type="ARBA" id="ARBA00022553"/>
    </source>
</evidence>
<dbReference type="PROSITE" id="PS51206">
    <property type="entry name" value="SF3_HELICASE_1"/>
    <property type="match status" value="1"/>
</dbReference>
<dbReference type="InterPro" id="IPR014015">
    <property type="entry name" value="Helicase_SF3_DNA-vir"/>
</dbReference>
<feature type="short sequence motif" description="Nuclear localization signal" evidence="15">
    <location>
        <begin position="80"/>
        <end position="82"/>
    </location>
</feature>
<keyword evidence="6 15" id="KW-0547">Nucleotide-binding</keyword>
<keyword evidence="7 15" id="KW-0378">Hydrolase</keyword>
<dbReference type="Gene3D" id="3.40.1310.10">
    <property type="match status" value="1"/>
</dbReference>
<dbReference type="GO" id="GO:0042025">
    <property type="term" value="C:host cell nucleus"/>
    <property type="evidence" value="ECO:0007669"/>
    <property type="project" value="UniProtKB-SubCell"/>
</dbReference>
<evidence type="ECO:0000256" key="16">
    <source>
        <dbReference type="PIRNR" id="PIRNR003383"/>
    </source>
</evidence>
<feature type="short sequence motif" description="Nuclear export signal" evidence="15">
    <location>
        <begin position="95"/>
        <end position="104"/>
    </location>
</feature>
<evidence type="ECO:0000256" key="7">
    <source>
        <dbReference type="ARBA" id="ARBA00022801"/>
    </source>
</evidence>
<comment type="similarity">
    <text evidence="15 16">Belongs to the papillomaviridae E1 protein family.</text>
</comment>
<evidence type="ECO:0000256" key="1">
    <source>
        <dbReference type="ARBA" id="ARBA00004147"/>
    </source>
</evidence>
<comment type="catalytic activity">
    <reaction evidence="13 15 16">
        <text>ATP + H2O = ADP + phosphate + H(+)</text>
        <dbReference type="Rhea" id="RHEA:13065"/>
        <dbReference type="ChEBI" id="CHEBI:15377"/>
        <dbReference type="ChEBI" id="CHEBI:15378"/>
        <dbReference type="ChEBI" id="CHEBI:30616"/>
        <dbReference type="ChEBI" id="CHEBI:43474"/>
        <dbReference type="ChEBI" id="CHEBI:456216"/>
        <dbReference type="EC" id="5.6.2.4"/>
    </reaction>
</comment>
<dbReference type="GO" id="GO:0006260">
    <property type="term" value="P:DNA replication"/>
    <property type="evidence" value="ECO:0007669"/>
    <property type="project" value="UniProtKB-UniRule"/>
</dbReference>